<evidence type="ECO:0000256" key="7">
    <source>
        <dbReference type="PIRSR" id="PIRSR602401-1"/>
    </source>
</evidence>
<dbReference type="PROSITE" id="PS00086">
    <property type="entry name" value="CYTOCHROME_P450"/>
    <property type="match status" value="1"/>
</dbReference>
<dbReference type="GO" id="GO:0016705">
    <property type="term" value="F:oxidoreductase activity, acting on paired donors, with incorporation or reduction of molecular oxygen"/>
    <property type="evidence" value="ECO:0007669"/>
    <property type="project" value="InterPro"/>
</dbReference>
<dbReference type="PANTHER" id="PTHR24291:SF50">
    <property type="entry name" value="BIFUNCTIONAL ALBAFLAVENONE MONOOXYGENASE_TERPENE SYNTHASE"/>
    <property type="match status" value="1"/>
</dbReference>
<sequence>MPSGSQLLLVVSTGVLFIIKKVLAYLRAVSAIRNHPGPCTLLAAKGKVAFFLPAIPGISVGHDCHFAQKHDVFQYYKWDVCSYISLWPSVKTSLFLADAAAIKEVTSSRARFPKPTGEPYKSLRIFGPNILISEGEEWKRHRKIVAPAFSDRNYKMVWDETVRIANGFFDTVWGDREVVVVDHCVSDFTLPIALSIISAAGFGKRLEWKDDLTPIPQGHKMSFKESLEIVSSKFINRAALADWWLNLTGDGRRIQLAYDELAVYMSEMIKGRLSMGKREHSDLFSNLLASSFSEEFETTALTEAELIGNTFIFLLAGHETTAHTLCFTFALLALYPDEQEILFQHIKSVLSDGRTPEHKDMPLLTHSMAVFYETLRLYPVATFIAKHSAEDTTLNASNIRGEQTTIPVPKGTELHISIPGVHYNPRYWEDPHAFKPSRFLNPDWPRDAFIPFSVGPRACIGRKFFETESIALLTMLVAKYKITVKEEPQFASETFEQRKGRVLKSREVLTLRPIRVPLTFSRRH</sequence>
<dbReference type="EMBL" id="KN838546">
    <property type="protein sequence ID" value="KIK07693.1"/>
    <property type="molecule type" value="Genomic_DNA"/>
</dbReference>
<evidence type="ECO:0000256" key="3">
    <source>
        <dbReference type="ARBA" id="ARBA00022723"/>
    </source>
</evidence>
<feature type="binding site" description="axial binding residue" evidence="7">
    <location>
        <position position="459"/>
    </location>
    <ligand>
        <name>heme</name>
        <dbReference type="ChEBI" id="CHEBI:30413"/>
    </ligand>
    <ligandPart>
        <name>Fe</name>
        <dbReference type="ChEBI" id="CHEBI:18248"/>
    </ligandPart>
</feature>
<comment type="similarity">
    <text evidence="1 8">Belongs to the cytochrome P450 family.</text>
</comment>
<dbReference type="Gene3D" id="1.10.630.10">
    <property type="entry name" value="Cytochrome P450"/>
    <property type="match status" value="1"/>
</dbReference>
<dbReference type="HOGENOM" id="CLU_001570_25_0_1"/>
<evidence type="ECO:0000313" key="9">
    <source>
        <dbReference type="EMBL" id="KIK07693.1"/>
    </source>
</evidence>
<proteinExistence type="inferred from homology"/>
<dbReference type="PRINTS" id="PR00463">
    <property type="entry name" value="EP450I"/>
</dbReference>
<evidence type="ECO:0000256" key="8">
    <source>
        <dbReference type="RuleBase" id="RU000461"/>
    </source>
</evidence>
<dbReference type="AlphaFoldDB" id="A0A0C9YI27"/>
<dbReference type="Proteomes" id="UP000054477">
    <property type="component" value="Unassembled WGS sequence"/>
</dbReference>
<dbReference type="GO" id="GO:0005506">
    <property type="term" value="F:iron ion binding"/>
    <property type="evidence" value="ECO:0007669"/>
    <property type="project" value="InterPro"/>
</dbReference>
<comment type="cofactor">
    <cofactor evidence="7">
        <name>heme</name>
        <dbReference type="ChEBI" id="CHEBI:30413"/>
    </cofactor>
</comment>
<evidence type="ECO:0000256" key="6">
    <source>
        <dbReference type="ARBA" id="ARBA00023033"/>
    </source>
</evidence>
<dbReference type="GO" id="GO:0020037">
    <property type="term" value="F:heme binding"/>
    <property type="evidence" value="ECO:0007669"/>
    <property type="project" value="InterPro"/>
</dbReference>
<evidence type="ECO:0000256" key="5">
    <source>
        <dbReference type="ARBA" id="ARBA00023004"/>
    </source>
</evidence>
<dbReference type="PANTHER" id="PTHR24291">
    <property type="entry name" value="CYTOCHROME P450 FAMILY 4"/>
    <property type="match status" value="1"/>
</dbReference>
<keyword evidence="5 7" id="KW-0408">Iron</keyword>
<evidence type="ECO:0000256" key="1">
    <source>
        <dbReference type="ARBA" id="ARBA00010617"/>
    </source>
</evidence>
<name>A0A0C9YI27_9AGAR</name>
<organism evidence="9 10">
    <name type="scientific">Laccaria amethystina LaAM-08-1</name>
    <dbReference type="NCBI Taxonomy" id="1095629"/>
    <lineage>
        <taxon>Eukaryota</taxon>
        <taxon>Fungi</taxon>
        <taxon>Dikarya</taxon>
        <taxon>Basidiomycota</taxon>
        <taxon>Agaricomycotina</taxon>
        <taxon>Agaricomycetes</taxon>
        <taxon>Agaricomycetidae</taxon>
        <taxon>Agaricales</taxon>
        <taxon>Agaricineae</taxon>
        <taxon>Hydnangiaceae</taxon>
        <taxon>Laccaria</taxon>
    </lineage>
</organism>
<accession>A0A0C9YI27</accession>
<dbReference type="OrthoDB" id="1470350at2759"/>
<dbReference type="InterPro" id="IPR001128">
    <property type="entry name" value="Cyt_P450"/>
</dbReference>
<dbReference type="InterPro" id="IPR036396">
    <property type="entry name" value="Cyt_P450_sf"/>
</dbReference>
<evidence type="ECO:0000256" key="2">
    <source>
        <dbReference type="ARBA" id="ARBA00022617"/>
    </source>
</evidence>
<keyword evidence="10" id="KW-1185">Reference proteome</keyword>
<dbReference type="SUPFAM" id="SSF48264">
    <property type="entry name" value="Cytochrome P450"/>
    <property type="match status" value="1"/>
</dbReference>
<dbReference type="InterPro" id="IPR017972">
    <property type="entry name" value="Cyt_P450_CS"/>
</dbReference>
<evidence type="ECO:0000313" key="10">
    <source>
        <dbReference type="Proteomes" id="UP000054477"/>
    </source>
</evidence>
<dbReference type="Pfam" id="PF00067">
    <property type="entry name" value="p450"/>
    <property type="match status" value="1"/>
</dbReference>
<keyword evidence="4 8" id="KW-0560">Oxidoreductase</keyword>
<reference evidence="9 10" key="1">
    <citation type="submission" date="2014-04" db="EMBL/GenBank/DDBJ databases">
        <authorList>
            <consortium name="DOE Joint Genome Institute"/>
            <person name="Kuo A."/>
            <person name="Kohler A."/>
            <person name="Nagy L.G."/>
            <person name="Floudas D."/>
            <person name="Copeland A."/>
            <person name="Barry K.W."/>
            <person name="Cichocki N."/>
            <person name="Veneault-Fourrey C."/>
            <person name="LaButti K."/>
            <person name="Lindquist E.A."/>
            <person name="Lipzen A."/>
            <person name="Lundell T."/>
            <person name="Morin E."/>
            <person name="Murat C."/>
            <person name="Sun H."/>
            <person name="Tunlid A."/>
            <person name="Henrissat B."/>
            <person name="Grigoriev I.V."/>
            <person name="Hibbett D.S."/>
            <person name="Martin F."/>
            <person name="Nordberg H.P."/>
            <person name="Cantor M.N."/>
            <person name="Hua S.X."/>
        </authorList>
    </citation>
    <scope>NUCLEOTIDE SEQUENCE [LARGE SCALE GENOMIC DNA]</scope>
    <source>
        <strain evidence="9 10">LaAM-08-1</strain>
    </source>
</reference>
<protein>
    <recommendedName>
        <fullName evidence="11">Cytochrome P450</fullName>
    </recommendedName>
</protein>
<keyword evidence="3 7" id="KW-0479">Metal-binding</keyword>
<keyword evidence="2 7" id="KW-0349">Heme</keyword>
<gene>
    <name evidence="9" type="ORF">K443DRAFT_169932</name>
</gene>
<dbReference type="PRINTS" id="PR00385">
    <property type="entry name" value="P450"/>
</dbReference>
<dbReference type="InterPro" id="IPR050196">
    <property type="entry name" value="Cytochrome_P450_Monoox"/>
</dbReference>
<dbReference type="GO" id="GO:0004497">
    <property type="term" value="F:monooxygenase activity"/>
    <property type="evidence" value="ECO:0007669"/>
    <property type="project" value="UniProtKB-KW"/>
</dbReference>
<reference evidence="10" key="2">
    <citation type="submission" date="2015-01" db="EMBL/GenBank/DDBJ databases">
        <title>Evolutionary Origins and Diversification of the Mycorrhizal Mutualists.</title>
        <authorList>
            <consortium name="DOE Joint Genome Institute"/>
            <consortium name="Mycorrhizal Genomics Consortium"/>
            <person name="Kohler A."/>
            <person name="Kuo A."/>
            <person name="Nagy L.G."/>
            <person name="Floudas D."/>
            <person name="Copeland A."/>
            <person name="Barry K.W."/>
            <person name="Cichocki N."/>
            <person name="Veneault-Fourrey C."/>
            <person name="LaButti K."/>
            <person name="Lindquist E.A."/>
            <person name="Lipzen A."/>
            <person name="Lundell T."/>
            <person name="Morin E."/>
            <person name="Murat C."/>
            <person name="Riley R."/>
            <person name="Ohm R."/>
            <person name="Sun H."/>
            <person name="Tunlid A."/>
            <person name="Henrissat B."/>
            <person name="Grigoriev I.V."/>
            <person name="Hibbett D.S."/>
            <person name="Martin F."/>
        </authorList>
    </citation>
    <scope>NUCLEOTIDE SEQUENCE [LARGE SCALE GENOMIC DNA]</scope>
    <source>
        <strain evidence="10">LaAM-08-1</strain>
    </source>
</reference>
<evidence type="ECO:0000256" key="4">
    <source>
        <dbReference type="ARBA" id="ARBA00023002"/>
    </source>
</evidence>
<dbReference type="InterPro" id="IPR002401">
    <property type="entry name" value="Cyt_P450_E_grp-I"/>
</dbReference>
<evidence type="ECO:0008006" key="11">
    <source>
        <dbReference type="Google" id="ProtNLM"/>
    </source>
</evidence>
<keyword evidence="6 8" id="KW-0503">Monooxygenase</keyword>
<dbReference type="STRING" id="1095629.A0A0C9YI27"/>